<gene>
    <name evidence="1" type="ORF">HKBW3S42_02346</name>
</gene>
<evidence type="ECO:0000313" key="2">
    <source>
        <dbReference type="Proteomes" id="UP000568877"/>
    </source>
</evidence>
<dbReference type="AlphaFoldDB" id="A0A6V8PSN1"/>
<dbReference type="Proteomes" id="UP000568877">
    <property type="component" value="Unassembled WGS sequence"/>
</dbReference>
<name>A0A6V8PSN1_9ACTN</name>
<protein>
    <submittedName>
        <fullName evidence="1">Uncharacterized protein</fullName>
    </submittedName>
</protein>
<sequence length="119" mass="13675">MYPAVSFTLKNLMELGELIEKSDAPLTEIIRDGEEAIEEDLFTERKRFFDVTAQINKLHEKRMACLKRLEAEGSSRGEKAVRMLEDNTTKILDKIDKLRLKEDAVIAFSEEKKNEISGI</sequence>
<organism evidence="1 2">
    <name type="scientific">Candidatus Hakubella thermalkaliphila</name>
    <dbReference type="NCBI Taxonomy" id="2754717"/>
    <lineage>
        <taxon>Bacteria</taxon>
        <taxon>Bacillati</taxon>
        <taxon>Actinomycetota</taxon>
        <taxon>Actinomycetota incertae sedis</taxon>
        <taxon>Candidatus Hakubellales</taxon>
        <taxon>Candidatus Hakubellaceae</taxon>
        <taxon>Candidatus Hakubella</taxon>
    </lineage>
</organism>
<proteinExistence type="predicted"/>
<comment type="caution">
    <text evidence="1">The sequence shown here is derived from an EMBL/GenBank/DDBJ whole genome shotgun (WGS) entry which is preliminary data.</text>
</comment>
<reference evidence="1 2" key="1">
    <citation type="journal article" date="2020" name="Front. Microbiol.">
        <title>Single-cell genomics of novel Actinobacteria with the Wood-Ljungdahl pathway discovered in a serpentinizing system.</title>
        <authorList>
            <person name="Merino N."/>
            <person name="Kawai M."/>
            <person name="Boyd E.S."/>
            <person name="Colman D.R."/>
            <person name="McGlynn S.E."/>
            <person name="Nealson K.H."/>
            <person name="Kurokawa K."/>
            <person name="Hongoh Y."/>
        </authorList>
    </citation>
    <scope>NUCLEOTIDE SEQUENCE [LARGE SCALE GENOMIC DNA]</scope>
    <source>
        <strain evidence="1 2">S42</strain>
    </source>
</reference>
<accession>A0A6V8PSN1</accession>
<dbReference type="EMBL" id="BLSA01000878">
    <property type="protein sequence ID" value="GFP34006.1"/>
    <property type="molecule type" value="Genomic_DNA"/>
</dbReference>
<evidence type="ECO:0000313" key="1">
    <source>
        <dbReference type="EMBL" id="GFP34006.1"/>
    </source>
</evidence>